<dbReference type="STRING" id="335543.Sfum_2817"/>
<dbReference type="AlphaFoldDB" id="A0LM43"/>
<keyword evidence="1" id="KW-0813">Transport</keyword>
<dbReference type="PROSITE" id="PS50893">
    <property type="entry name" value="ABC_TRANSPORTER_2"/>
    <property type="match status" value="1"/>
</dbReference>
<reference evidence="5 6" key="1">
    <citation type="submission" date="2006-10" db="EMBL/GenBank/DDBJ databases">
        <title>Complete sequence of Syntrophobacter fumaroxidans MPOB.</title>
        <authorList>
            <consortium name="US DOE Joint Genome Institute"/>
            <person name="Copeland A."/>
            <person name="Lucas S."/>
            <person name="Lapidus A."/>
            <person name="Barry K."/>
            <person name="Detter J.C."/>
            <person name="Glavina del Rio T."/>
            <person name="Hammon N."/>
            <person name="Israni S."/>
            <person name="Pitluck S."/>
            <person name="Goltsman E.G."/>
            <person name="Martinez M."/>
            <person name="Schmutz J."/>
            <person name="Larimer F."/>
            <person name="Land M."/>
            <person name="Hauser L."/>
            <person name="Kyrpides N."/>
            <person name="Kim E."/>
            <person name="Boone D.R."/>
            <person name="Brockman F."/>
            <person name="Culley D."/>
            <person name="Ferry J."/>
            <person name="Gunsalus R."/>
            <person name="McInerney M.J."/>
            <person name="Morrison M."/>
            <person name="Plugge C."/>
            <person name="Rohlin L."/>
            <person name="Scholten J."/>
            <person name="Sieber J."/>
            <person name="Stams A.J.M."/>
            <person name="Worm P."/>
            <person name="Henstra A.M."/>
            <person name="Richardson P."/>
        </authorList>
    </citation>
    <scope>NUCLEOTIDE SEQUENCE [LARGE SCALE GENOMIC DNA]</scope>
    <source>
        <strain evidence="6">DSM 10017 / MPOB</strain>
    </source>
</reference>
<dbReference type="Proteomes" id="UP000001784">
    <property type="component" value="Chromosome"/>
</dbReference>
<sequence length="247" mass="27229" precursor="true">MSLPGSPWVVPAHCRGSRLRTNTVIRLDQVRKVFNIGKPNEFTAVDGVSLSLDSCRVTALRGPSGSGKTTLLSMMGCMARPTSGRIMLLDREITSLPERFLTEIRRKTFGFIFQQFNLIKGITVRENVMLPAYPTGEKSCVLGKRALDVLDLFNLSAKAASKVEWLSGGEAQRAAIARALMNDPAVIIADEPTAHLDTRLSREFMEMMGLLRQRGKTILIASHDPIVYDSAIVDRVVEMRDGKVVSP</sequence>
<dbReference type="GO" id="GO:0022857">
    <property type="term" value="F:transmembrane transporter activity"/>
    <property type="evidence" value="ECO:0007669"/>
    <property type="project" value="TreeGrafter"/>
</dbReference>
<dbReference type="eggNOG" id="COG1136">
    <property type="taxonomic scope" value="Bacteria"/>
</dbReference>
<dbReference type="InterPro" id="IPR027417">
    <property type="entry name" value="P-loop_NTPase"/>
</dbReference>
<feature type="domain" description="ABC transporter" evidence="4">
    <location>
        <begin position="25"/>
        <end position="247"/>
    </location>
</feature>
<evidence type="ECO:0000256" key="2">
    <source>
        <dbReference type="ARBA" id="ARBA00022741"/>
    </source>
</evidence>
<evidence type="ECO:0000313" key="6">
    <source>
        <dbReference type="Proteomes" id="UP000001784"/>
    </source>
</evidence>
<accession>A0LM43</accession>
<dbReference type="InterPro" id="IPR017871">
    <property type="entry name" value="ABC_transporter-like_CS"/>
</dbReference>
<proteinExistence type="predicted"/>
<dbReference type="SMART" id="SM00382">
    <property type="entry name" value="AAA"/>
    <property type="match status" value="1"/>
</dbReference>
<name>A0LM43_SYNFM</name>
<dbReference type="SUPFAM" id="SSF52540">
    <property type="entry name" value="P-loop containing nucleoside triphosphate hydrolases"/>
    <property type="match status" value="1"/>
</dbReference>
<dbReference type="InterPro" id="IPR003593">
    <property type="entry name" value="AAA+_ATPase"/>
</dbReference>
<evidence type="ECO:0000256" key="3">
    <source>
        <dbReference type="ARBA" id="ARBA00022840"/>
    </source>
</evidence>
<dbReference type="Gene3D" id="3.40.50.300">
    <property type="entry name" value="P-loop containing nucleotide triphosphate hydrolases"/>
    <property type="match status" value="1"/>
</dbReference>
<organism evidence="5 6">
    <name type="scientific">Syntrophobacter fumaroxidans (strain DSM 10017 / MPOB)</name>
    <dbReference type="NCBI Taxonomy" id="335543"/>
    <lineage>
        <taxon>Bacteria</taxon>
        <taxon>Pseudomonadati</taxon>
        <taxon>Thermodesulfobacteriota</taxon>
        <taxon>Syntrophobacteria</taxon>
        <taxon>Syntrophobacterales</taxon>
        <taxon>Syntrophobacteraceae</taxon>
        <taxon>Syntrophobacter</taxon>
    </lineage>
</organism>
<dbReference type="PANTHER" id="PTHR24220:SF86">
    <property type="entry name" value="ABC TRANSPORTER ABCH.1"/>
    <property type="match status" value="1"/>
</dbReference>
<dbReference type="EMBL" id="CP000478">
    <property type="protein sequence ID" value="ABK18495.1"/>
    <property type="molecule type" value="Genomic_DNA"/>
</dbReference>
<evidence type="ECO:0000259" key="4">
    <source>
        <dbReference type="PROSITE" id="PS50893"/>
    </source>
</evidence>
<dbReference type="GO" id="GO:0005886">
    <property type="term" value="C:plasma membrane"/>
    <property type="evidence" value="ECO:0007669"/>
    <property type="project" value="TreeGrafter"/>
</dbReference>
<evidence type="ECO:0000256" key="1">
    <source>
        <dbReference type="ARBA" id="ARBA00022448"/>
    </source>
</evidence>
<dbReference type="KEGG" id="sfu:Sfum_2817"/>
<dbReference type="CDD" id="cd03255">
    <property type="entry name" value="ABC_MJ0796_LolCDE_FtsE"/>
    <property type="match status" value="1"/>
</dbReference>
<evidence type="ECO:0000313" key="5">
    <source>
        <dbReference type="EMBL" id="ABK18495.1"/>
    </source>
</evidence>
<dbReference type="PROSITE" id="PS00211">
    <property type="entry name" value="ABC_TRANSPORTER_1"/>
    <property type="match status" value="1"/>
</dbReference>
<protein>
    <submittedName>
        <fullName evidence="5">ABC transporter related</fullName>
    </submittedName>
</protein>
<dbReference type="PANTHER" id="PTHR24220">
    <property type="entry name" value="IMPORT ATP-BINDING PROTEIN"/>
    <property type="match status" value="1"/>
</dbReference>
<dbReference type="GO" id="GO:0016887">
    <property type="term" value="F:ATP hydrolysis activity"/>
    <property type="evidence" value="ECO:0007669"/>
    <property type="project" value="InterPro"/>
</dbReference>
<keyword evidence="2" id="KW-0547">Nucleotide-binding</keyword>
<gene>
    <name evidence="5" type="ordered locus">Sfum_2817</name>
</gene>
<dbReference type="HOGENOM" id="CLU_000604_1_22_7"/>
<keyword evidence="3" id="KW-0067">ATP-binding</keyword>
<dbReference type="GO" id="GO:0005524">
    <property type="term" value="F:ATP binding"/>
    <property type="evidence" value="ECO:0007669"/>
    <property type="project" value="UniProtKB-KW"/>
</dbReference>
<dbReference type="InterPro" id="IPR003439">
    <property type="entry name" value="ABC_transporter-like_ATP-bd"/>
</dbReference>
<dbReference type="InterPro" id="IPR017911">
    <property type="entry name" value="MacB-like_ATP-bd"/>
</dbReference>
<dbReference type="InParanoid" id="A0LM43"/>
<dbReference type="InterPro" id="IPR015854">
    <property type="entry name" value="ABC_transpr_LolD-like"/>
</dbReference>
<keyword evidence="6" id="KW-1185">Reference proteome</keyword>
<dbReference type="Pfam" id="PF00005">
    <property type="entry name" value="ABC_tran"/>
    <property type="match status" value="1"/>
</dbReference>